<dbReference type="PANTHER" id="PTHR11941:SF133">
    <property type="entry name" value="1,2-EPOXYPHENYLACETYL-COA ISOMERASE"/>
    <property type="match status" value="1"/>
</dbReference>
<sequence length="271" mass="29543">MTLPAISTDASLTLHGRYAVLRFERDDVRNALTGTRLIDDICTTVEWANSNRDISCLILTGSGRAFSAGGNVKEMRDQTGMFGGTPNEISDSYRRGIQRMSRTMHSAEIVTIAAVNGAAVGAGFDLCSMCDLRIGCDATRFGETFINLGIIPGDGGAWFLQRLIGYQRAAELSFSGRIINADEALNMGILLEKTTDEALMACAERYASDYASKPPIALRQTKRLMKLAQRQELEDFLDTCADVQAMCHGTEDHIAAVNAFFDKTTPTFTGK</sequence>
<reference evidence="4 5" key="1">
    <citation type="submission" date="2020-04" db="EMBL/GenBank/DDBJ databases">
        <authorList>
            <person name="Yoon J."/>
        </authorList>
    </citation>
    <scope>NUCLEOTIDE SEQUENCE [LARGE SCALE GENOMIC DNA]</scope>
    <source>
        <strain evidence="4 5">KMU-166</strain>
    </source>
</reference>
<dbReference type="SUPFAM" id="SSF52096">
    <property type="entry name" value="ClpP/crotonase"/>
    <property type="match status" value="1"/>
</dbReference>
<proteinExistence type="inferred from homology"/>
<dbReference type="InterPro" id="IPR029045">
    <property type="entry name" value="ClpP/crotonase-like_dom_sf"/>
</dbReference>
<evidence type="ECO:0000313" key="4">
    <source>
        <dbReference type="EMBL" id="NKI19421.1"/>
    </source>
</evidence>
<dbReference type="Gene3D" id="1.10.12.10">
    <property type="entry name" value="Lyase 2-enoyl-coa Hydratase, Chain A, domain 2"/>
    <property type="match status" value="1"/>
</dbReference>
<evidence type="ECO:0000256" key="1">
    <source>
        <dbReference type="ARBA" id="ARBA00005254"/>
    </source>
</evidence>
<name>A0ABX1GKC9_9GAMM</name>
<dbReference type="Gene3D" id="3.90.226.10">
    <property type="entry name" value="2-enoyl-CoA Hydratase, Chain A, domain 1"/>
    <property type="match status" value="1"/>
</dbReference>
<dbReference type="PROSITE" id="PS00166">
    <property type="entry name" value="ENOYL_COA_HYDRATASE"/>
    <property type="match status" value="1"/>
</dbReference>
<dbReference type="EMBL" id="JAAWWK010000008">
    <property type="protein sequence ID" value="NKI19421.1"/>
    <property type="molecule type" value="Genomic_DNA"/>
</dbReference>
<accession>A0ABX1GKC9</accession>
<evidence type="ECO:0000256" key="3">
    <source>
        <dbReference type="RuleBase" id="RU003707"/>
    </source>
</evidence>
<gene>
    <name evidence="4" type="ORF">HCU74_18600</name>
</gene>
<comment type="caution">
    <text evidence="4">The sequence shown here is derived from an EMBL/GenBank/DDBJ whole genome shotgun (WGS) entry which is preliminary data.</text>
</comment>
<evidence type="ECO:0000256" key="2">
    <source>
        <dbReference type="ARBA" id="ARBA00023239"/>
    </source>
</evidence>
<organism evidence="4 5">
    <name type="scientific">Spongiibacter thalassae</name>
    <dbReference type="NCBI Taxonomy" id="2721624"/>
    <lineage>
        <taxon>Bacteria</taxon>
        <taxon>Pseudomonadati</taxon>
        <taxon>Pseudomonadota</taxon>
        <taxon>Gammaproteobacteria</taxon>
        <taxon>Cellvibrionales</taxon>
        <taxon>Spongiibacteraceae</taxon>
        <taxon>Spongiibacter</taxon>
    </lineage>
</organism>
<dbReference type="RefSeq" id="WP_168451943.1">
    <property type="nucleotide sequence ID" value="NZ_JAAWWK010000008.1"/>
</dbReference>
<comment type="similarity">
    <text evidence="1 3">Belongs to the enoyl-CoA hydratase/isomerase family.</text>
</comment>
<dbReference type="PANTHER" id="PTHR11941">
    <property type="entry name" value="ENOYL-COA HYDRATASE-RELATED"/>
    <property type="match status" value="1"/>
</dbReference>
<dbReference type="InterPro" id="IPR014748">
    <property type="entry name" value="Enoyl-CoA_hydra_C"/>
</dbReference>
<dbReference type="CDD" id="cd06558">
    <property type="entry name" value="crotonase-like"/>
    <property type="match status" value="1"/>
</dbReference>
<keyword evidence="5" id="KW-1185">Reference proteome</keyword>
<keyword evidence="2" id="KW-0456">Lyase</keyword>
<dbReference type="Proteomes" id="UP000765845">
    <property type="component" value="Unassembled WGS sequence"/>
</dbReference>
<protein>
    <submittedName>
        <fullName evidence="4">Enoyl-CoA hydratase</fullName>
    </submittedName>
</protein>
<evidence type="ECO:0000313" key="5">
    <source>
        <dbReference type="Proteomes" id="UP000765845"/>
    </source>
</evidence>
<dbReference type="Pfam" id="PF00378">
    <property type="entry name" value="ECH_1"/>
    <property type="match status" value="1"/>
</dbReference>
<dbReference type="InterPro" id="IPR001753">
    <property type="entry name" value="Enoyl-CoA_hydra/iso"/>
</dbReference>
<dbReference type="InterPro" id="IPR018376">
    <property type="entry name" value="Enoyl-CoA_hyd/isom_CS"/>
</dbReference>